<evidence type="ECO:0000256" key="1">
    <source>
        <dbReference type="ARBA" id="ARBA00004651"/>
    </source>
</evidence>
<evidence type="ECO:0000256" key="3">
    <source>
        <dbReference type="ARBA" id="ARBA00022475"/>
    </source>
</evidence>
<reference evidence="9 10" key="1">
    <citation type="submission" date="2016-10" db="EMBL/GenBank/DDBJ databases">
        <authorList>
            <person name="de Groot N.N."/>
        </authorList>
    </citation>
    <scope>NUCLEOTIDE SEQUENCE [LARGE SCALE GENOMIC DNA]</scope>
    <source>
        <strain evidence="9 10">KHGC13</strain>
    </source>
</reference>
<dbReference type="InterPro" id="IPR035906">
    <property type="entry name" value="MetI-like_sf"/>
</dbReference>
<evidence type="ECO:0000256" key="5">
    <source>
        <dbReference type="ARBA" id="ARBA00022989"/>
    </source>
</evidence>
<evidence type="ECO:0000259" key="8">
    <source>
        <dbReference type="PROSITE" id="PS50928"/>
    </source>
</evidence>
<comment type="similarity">
    <text evidence="7">Belongs to the binding-protein-dependent transport system permease family.</text>
</comment>
<dbReference type="GO" id="GO:0055085">
    <property type="term" value="P:transmembrane transport"/>
    <property type="evidence" value="ECO:0007669"/>
    <property type="project" value="InterPro"/>
</dbReference>
<feature type="domain" description="ABC transmembrane type-1" evidence="8">
    <location>
        <begin position="49"/>
        <end position="233"/>
    </location>
</feature>
<sequence>MPAAFLLLAVLVIWQIAADIIRIPHILPGPSAIIAKTWALRRTLFLVQLPYTFFSVLAGWGLAILFAVLLAVLMSRSSLLEDMIYPVLLVIQTVPVMCIAPLFVLWFGYTASGRILVIVLSTFFGIALNTFDGFREVDRGRMELMESFGAGRLQIFLRLEVPSALPRFLTGLKMTLPWAVVDSAVAEWLGATRGLGYFSKRMVTHMDGPGVFAPILVLCLVTIAGMAVIDLLDRRIAGHRSAL</sequence>
<evidence type="ECO:0000256" key="4">
    <source>
        <dbReference type="ARBA" id="ARBA00022692"/>
    </source>
</evidence>
<evidence type="ECO:0000256" key="6">
    <source>
        <dbReference type="ARBA" id="ARBA00023136"/>
    </source>
</evidence>
<keyword evidence="4 7" id="KW-0812">Transmembrane</keyword>
<dbReference type="PROSITE" id="PS50928">
    <property type="entry name" value="ABC_TM1"/>
    <property type="match status" value="1"/>
</dbReference>
<keyword evidence="6 7" id="KW-0472">Membrane</keyword>
<keyword evidence="2 7" id="KW-0813">Transport</keyword>
<dbReference type="Gene3D" id="1.10.3720.10">
    <property type="entry name" value="MetI-like"/>
    <property type="match status" value="1"/>
</dbReference>
<proteinExistence type="inferred from homology"/>
<feature type="transmembrane region" description="Helical" evidence="7">
    <location>
        <begin position="51"/>
        <end position="73"/>
    </location>
</feature>
<evidence type="ECO:0000256" key="7">
    <source>
        <dbReference type="RuleBase" id="RU363032"/>
    </source>
</evidence>
<dbReference type="AlphaFoldDB" id="A0A1I7G3D6"/>
<dbReference type="Proteomes" id="UP000198817">
    <property type="component" value="Unassembled WGS sequence"/>
</dbReference>
<dbReference type="PANTHER" id="PTHR30151:SF20">
    <property type="entry name" value="ABC TRANSPORTER PERMEASE PROTEIN HI_0355-RELATED"/>
    <property type="match status" value="1"/>
</dbReference>
<keyword evidence="5 7" id="KW-1133">Transmembrane helix</keyword>
<gene>
    <name evidence="9" type="ORF">SAMN05216508_104123</name>
</gene>
<evidence type="ECO:0000256" key="2">
    <source>
        <dbReference type="ARBA" id="ARBA00022448"/>
    </source>
</evidence>
<dbReference type="InterPro" id="IPR000515">
    <property type="entry name" value="MetI-like"/>
</dbReference>
<dbReference type="EMBL" id="FPBT01000004">
    <property type="protein sequence ID" value="SFU42786.1"/>
    <property type="molecule type" value="Genomic_DNA"/>
</dbReference>
<accession>A0A1I7G3D6</accession>
<dbReference type="SUPFAM" id="SSF161098">
    <property type="entry name" value="MetI-like"/>
    <property type="match status" value="1"/>
</dbReference>
<dbReference type="Pfam" id="PF00528">
    <property type="entry name" value="BPD_transp_1"/>
    <property type="match status" value="1"/>
</dbReference>
<organism evidence="9 10">
    <name type="scientific">Eubacterium pyruvativorans</name>
    <dbReference type="NCBI Taxonomy" id="155865"/>
    <lineage>
        <taxon>Bacteria</taxon>
        <taxon>Bacillati</taxon>
        <taxon>Bacillota</taxon>
        <taxon>Clostridia</taxon>
        <taxon>Eubacteriales</taxon>
        <taxon>Eubacteriaceae</taxon>
        <taxon>Eubacterium</taxon>
    </lineage>
</organism>
<keyword evidence="10" id="KW-1185">Reference proteome</keyword>
<dbReference type="CDD" id="cd06261">
    <property type="entry name" value="TM_PBP2"/>
    <property type="match status" value="1"/>
</dbReference>
<comment type="subcellular location">
    <subcellularLocation>
        <location evidence="1 7">Cell membrane</location>
        <topology evidence="1 7">Multi-pass membrane protein</topology>
    </subcellularLocation>
</comment>
<keyword evidence="3" id="KW-1003">Cell membrane</keyword>
<evidence type="ECO:0000313" key="9">
    <source>
        <dbReference type="EMBL" id="SFU42786.1"/>
    </source>
</evidence>
<protein>
    <submittedName>
        <fullName evidence="9">Putative hydroxymethylpyrimidine transport system permease protein</fullName>
    </submittedName>
</protein>
<feature type="transmembrane region" description="Helical" evidence="7">
    <location>
        <begin position="115"/>
        <end position="134"/>
    </location>
</feature>
<name>A0A1I7G3D6_9FIRM</name>
<dbReference type="STRING" id="155865.SAMN05216515_1048"/>
<dbReference type="GO" id="GO:0005886">
    <property type="term" value="C:plasma membrane"/>
    <property type="evidence" value="ECO:0007669"/>
    <property type="project" value="UniProtKB-SubCell"/>
</dbReference>
<feature type="transmembrane region" description="Helical" evidence="7">
    <location>
        <begin position="211"/>
        <end position="232"/>
    </location>
</feature>
<dbReference type="PANTHER" id="PTHR30151">
    <property type="entry name" value="ALKANE SULFONATE ABC TRANSPORTER-RELATED, MEMBRANE SUBUNIT"/>
    <property type="match status" value="1"/>
</dbReference>
<feature type="transmembrane region" description="Helical" evidence="7">
    <location>
        <begin position="85"/>
        <end position="109"/>
    </location>
</feature>
<evidence type="ECO:0000313" key="10">
    <source>
        <dbReference type="Proteomes" id="UP000198817"/>
    </source>
</evidence>